<reference evidence="8" key="1">
    <citation type="submission" date="2021-07" db="EMBL/GenBank/DDBJ databases">
        <title>Pseudohoeflea marina sp. nov. a polyhydroxyalcanoate-producing bacterium.</title>
        <authorList>
            <person name="Zheng W."/>
            <person name="Yu S."/>
            <person name="Huang Y."/>
        </authorList>
    </citation>
    <scope>NUCLEOTIDE SEQUENCE</scope>
    <source>
        <strain evidence="8">DP4N28-3</strain>
    </source>
</reference>
<dbReference type="Pfam" id="PF02782">
    <property type="entry name" value="FGGY_C"/>
    <property type="match status" value="1"/>
</dbReference>
<evidence type="ECO:0000313" key="8">
    <source>
        <dbReference type="EMBL" id="MBW3098319.1"/>
    </source>
</evidence>
<evidence type="ECO:0000259" key="7">
    <source>
        <dbReference type="Pfam" id="PF02782"/>
    </source>
</evidence>
<evidence type="ECO:0000313" key="9">
    <source>
        <dbReference type="Proteomes" id="UP001430804"/>
    </source>
</evidence>
<proteinExistence type="predicted"/>
<dbReference type="RefSeq" id="WP_219202248.1">
    <property type="nucleotide sequence ID" value="NZ_JAHWQX010000003.1"/>
</dbReference>
<keyword evidence="2" id="KW-0547">Nucleotide-binding</keyword>
<evidence type="ECO:0000256" key="1">
    <source>
        <dbReference type="ARBA" id="ARBA00022679"/>
    </source>
</evidence>
<evidence type="ECO:0000256" key="3">
    <source>
        <dbReference type="ARBA" id="ARBA00022777"/>
    </source>
</evidence>
<protein>
    <recommendedName>
        <fullName evidence="5">ATP:glycerol 3-phosphotransferase</fullName>
    </recommendedName>
</protein>
<feature type="domain" description="Carbohydrate kinase FGGY C-terminal" evidence="7">
    <location>
        <begin position="246"/>
        <end position="434"/>
    </location>
</feature>
<accession>A0ABS6WQS4</accession>
<evidence type="ECO:0000256" key="5">
    <source>
        <dbReference type="ARBA" id="ARBA00043149"/>
    </source>
</evidence>
<dbReference type="Pfam" id="PF00370">
    <property type="entry name" value="FGGY_N"/>
    <property type="match status" value="1"/>
</dbReference>
<dbReference type="EMBL" id="JAHWQX010000003">
    <property type="protein sequence ID" value="MBW3098319.1"/>
    <property type="molecule type" value="Genomic_DNA"/>
</dbReference>
<keyword evidence="4" id="KW-0067">ATP-binding</keyword>
<dbReference type="InterPro" id="IPR018484">
    <property type="entry name" value="FGGY_N"/>
</dbReference>
<name>A0ABS6WQS4_9HYPH</name>
<dbReference type="Proteomes" id="UP001430804">
    <property type="component" value="Unassembled WGS sequence"/>
</dbReference>
<dbReference type="PIRSF" id="PIRSF000538">
    <property type="entry name" value="GlpK"/>
    <property type="match status" value="1"/>
</dbReference>
<dbReference type="InterPro" id="IPR000577">
    <property type="entry name" value="Carb_kinase_FGGY"/>
</dbReference>
<dbReference type="PANTHER" id="PTHR10196:SF69">
    <property type="entry name" value="GLYCEROL KINASE"/>
    <property type="match status" value="1"/>
</dbReference>
<gene>
    <name evidence="8" type="ORF">KY465_13620</name>
</gene>
<evidence type="ECO:0000256" key="2">
    <source>
        <dbReference type="ARBA" id="ARBA00022741"/>
    </source>
</evidence>
<dbReference type="GO" id="GO:0016301">
    <property type="term" value="F:kinase activity"/>
    <property type="evidence" value="ECO:0007669"/>
    <property type="project" value="UniProtKB-KW"/>
</dbReference>
<feature type="domain" description="Carbohydrate kinase FGGY N-terminal" evidence="6">
    <location>
        <begin position="3"/>
        <end position="218"/>
    </location>
</feature>
<dbReference type="PANTHER" id="PTHR10196">
    <property type="entry name" value="SUGAR KINASE"/>
    <property type="match status" value="1"/>
</dbReference>
<evidence type="ECO:0000259" key="6">
    <source>
        <dbReference type="Pfam" id="PF00370"/>
    </source>
</evidence>
<dbReference type="InterPro" id="IPR018485">
    <property type="entry name" value="FGGY_C"/>
</dbReference>
<dbReference type="PROSITE" id="PS00933">
    <property type="entry name" value="FGGY_KINASES_1"/>
    <property type="match status" value="1"/>
</dbReference>
<dbReference type="InterPro" id="IPR018483">
    <property type="entry name" value="Carb_kinase_FGGY_CS"/>
</dbReference>
<organism evidence="8 9">
    <name type="scientific">Pseudohoeflea coraliihabitans</name>
    <dbReference type="NCBI Taxonomy" id="2860393"/>
    <lineage>
        <taxon>Bacteria</taxon>
        <taxon>Pseudomonadati</taxon>
        <taxon>Pseudomonadota</taxon>
        <taxon>Alphaproteobacteria</taxon>
        <taxon>Hyphomicrobiales</taxon>
        <taxon>Rhizobiaceae</taxon>
        <taxon>Pseudohoeflea</taxon>
    </lineage>
</organism>
<sequence length="472" mass="50251">MTIAGIDQGTTSTRALVTEADGSVTVTHSVAHRQHYPRPGWVEHDPEELLTNIRSCADSVPGARFIGLDNQGESCLAWDAITKEPLSPVLVWQDNRSLDMLERLKADGVESEVLARAGLPLDPYFSAGKLAWIVENLSQAGAALAQGRLRLGTTDAFFLDRLTGRCVTDVTTASRTSLMNLRTLDWDPMLCELFNIPRHCLPAIVPTTGDFGGMTTSSGSVALTASVVDQQASLYGFGCRHKGEVKITFGTGAFALMVTGDEIINRRELGLLPTVAWQKAGEAPTYALDGGIFTASAALNWARDLGLFRDFAQLNAIAGPSAVEQGLVFVPALAGLGSPHWQPRARGVWSGLSLDHGPLLLVQSILEGVAYRAAEVLAAMEECVGRCETVRIDGGMSGNPYFAQFLADVAARTIHPAHMSEVTGLGTMALAAHGAGEEFTIEPACGEVTPQRDLSAALPRFRRAIDAALAAC</sequence>
<evidence type="ECO:0000256" key="4">
    <source>
        <dbReference type="ARBA" id="ARBA00022840"/>
    </source>
</evidence>
<keyword evidence="9" id="KW-1185">Reference proteome</keyword>
<keyword evidence="1" id="KW-0808">Transferase</keyword>
<keyword evidence="3 8" id="KW-0418">Kinase</keyword>
<comment type="caution">
    <text evidence="8">The sequence shown here is derived from an EMBL/GenBank/DDBJ whole genome shotgun (WGS) entry which is preliminary data.</text>
</comment>